<evidence type="ECO:0000313" key="2">
    <source>
        <dbReference type="Proteomes" id="UP000437709"/>
    </source>
</evidence>
<reference evidence="1 2" key="1">
    <citation type="submission" date="2019-10" db="EMBL/GenBank/DDBJ databases">
        <title>Georgenia wutianyii sp. nov. and Georgenia yuyongxinii sp. nov. isolated from plateau pika (Ochotona curzoniae) in the Qinghai-Tibet plateau of China.</title>
        <authorList>
            <person name="Tian Z."/>
        </authorList>
    </citation>
    <scope>NUCLEOTIDE SEQUENCE [LARGE SCALE GENOMIC DNA]</scope>
    <source>
        <strain evidence="1 2">JCM 19765</strain>
    </source>
</reference>
<dbReference type="NCBIfam" id="TIGR04089">
    <property type="entry name" value="exp_by_SipW_III"/>
    <property type="match status" value="1"/>
</dbReference>
<dbReference type="NCBIfam" id="TIGR04088">
    <property type="entry name" value="cognate_SipW"/>
    <property type="match status" value="1"/>
</dbReference>
<dbReference type="OrthoDB" id="5126324at2"/>
<name>A0A6N7ELJ9_9MICO</name>
<protein>
    <submittedName>
        <fullName evidence="1">Alternate-type signal peptide domain-containing protein</fullName>
    </submittedName>
</protein>
<keyword evidence="2" id="KW-1185">Reference proteome</keyword>
<dbReference type="EMBL" id="WHPC01000057">
    <property type="protein sequence ID" value="MPV37978.1"/>
    <property type="molecule type" value="Genomic_DNA"/>
</dbReference>
<gene>
    <name evidence="1" type="ORF">GB881_13140</name>
</gene>
<dbReference type="InterPro" id="IPR024006">
    <property type="entry name" value="Alt_signal_exp_actinobact"/>
</dbReference>
<comment type="caution">
    <text evidence="1">The sequence shown here is derived from an EMBL/GenBank/DDBJ whole genome shotgun (WGS) entry which is preliminary data.</text>
</comment>
<organism evidence="1 2">
    <name type="scientific">Georgenia subflava</name>
    <dbReference type="NCBI Taxonomy" id="1622177"/>
    <lineage>
        <taxon>Bacteria</taxon>
        <taxon>Bacillati</taxon>
        <taxon>Actinomycetota</taxon>
        <taxon>Actinomycetes</taxon>
        <taxon>Micrococcales</taxon>
        <taxon>Bogoriellaceae</taxon>
        <taxon>Georgenia</taxon>
    </lineage>
</organism>
<dbReference type="RefSeq" id="WP_152193496.1">
    <property type="nucleotide sequence ID" value="NZ_VUKD01000001.1"/>
</dbReference>
<sequence length="201" mass="20515">MPTHASAHVARSRKTKAIAAGIGGIVLLAGGGASFAAWQDSEMRAGAIRAGELSLESAGGTWTLNGVGSAASVDSFTIVPGDVLTYSDTVTLTATGDNIDATLRTQLGTITGGGEHGDLRDDLVATFSISGLKNDAGDVVVGGRTVNASDAEIMHIDEPVTGTIDISATVTFPDREGQGGQGEWISFENTGLVLEQNLTQQ</sequence>
<proteinExistence type="predicted"/>
<dbReference type="Proteomes" id="UP000437709">
    <property type="component" value="Unassembled WGS sequence"/>
</dbReference>
<dbReference type="InterPro" id="IPR023833">
    <property type="entry name" value="Signal_pept_SipW-depend-type"/>
</dbReference>
<accession>A0A6N7ELJ9</accession>
<dbReference type="AlphaFoldDB" id="A0A6N7ELJ9"/>
<evidence type="ECO:0000313" key="1">
    <source>
        <dbReference type="EMBL" id="MPV37978.1"/>
    </source>
</evidence>